<dbReference type="GO" id="GO:0004523">
    <property type="term" value="F:RNA-DNA hybrid ribonuclease activity"/>
    <property type="evidence" value="ECO:0007669"/>
    <property type="project" value="InterPro"/>
</dbReference>
<organism evidence="2 3">
    <name type="scientific">Cannabis sativa</name>
    <name type="common">Hemp</name>
    <name type="synonym">Marijuana</name>
    <dbReference type="NCBI Taxonomy" id="3483"/>
    <lineage>
        <taxon>Eukaryota</taxon>
        <taxon>Viridiplantae</taxon>
        <taxon>Streptophyta</taxon>
        <taxon>Embryophyta</taxon>
        <taxon>Tracheophyta</taxon>
        <taxon>Spermatophyta</taxon>
        <taxon>Magnoliopsida</taxon>
        <taxon>eudicotyledons</taxon>
        <taxon>Gunneridae</taxon>
        <taxon>Pentapetalae</taxon>
        <taxon>rosids</taxon>
        <taxon>fabids</taxon>
        <taxon>Rosales</taxon>
        <taxon>Cannabaceae</taxon>
        <taxon>Cannabis</taxon>
    </lineage>
</organism>
<dbReference type="InterPro" id="IPR036397">
    <property type="entry name" value="RNaseH_sf"/>
</dbReference>
<dbReference type="PROSITE" id="PS50879">
    <property type="entry name" value="RNASE_H_1"/>
    <property type="match status" value="1"/>
</dbReference>
<dbReference type="GO" id="GO:0003676">
    <property type="term" value="F:nucleic acid binding"/>
    <property type="evidence" value="ECO:0007669"/>
    <property type="project" value="InterPro"/>
</dbReference>
<sequence length="450" mass="51804">MKKKELHMKLKEYEDKITNPATREELDEFQRLIPNKISTSTNDLLLEPFTSDDIYEAMRAIHPLKAPGNDGMSGLFYREYWPTIREEVSKGAHWRIGNGRHTRIWEDKWIPRHNGTVLYRHPSLAPNSTIHKLLNEDGEWDKEAPYIFPLRGCPLDFGHPHEHIYGGFSHMAVYIKWYIESLTHALWFCAKVKQVWKLLPFYKHIRDSKGQSMFDILVEFKNKLSKEEFEEVITILWAIWENRNRKWNKKQVMNGARLIDWVLNSYSPQITTPKQGDITPEIHNDGTWLTPPEGIACVHCDAAVIPGQVGVGLGFVWGDWNGITLSTGMVFVPAICPAIMAEAEAIAAALKASPIGENQAFEIRTDCKLLVESFKVKDDMLSDVSIVISKIKRHQIFPLCTKLIFVKRKNNELAHRLAKKSLENKITQVFSHFLFEWLADICKADLSNSL</sequence>
<dbReference type="PANTHER" id="PTHR47074">
    <property type="entry name" value="BNAC02G40300D PROTEIN"/>
    <property type="match status" value="1"/>
</dbReference>
<dbReference type="InterPro" id="IPR012337">
    <property type="entry name" value="RNaseH-like_sf"/>
</dbReference>
<dbReference type="InterPro" id="IPR002156">
    <property type="entry name" value="RNaseH_domain"/>
</dbReference>
<name>A0A7J6EC65_CANSA</name>
<dbReference type="SUPFAM" id="SSF53098">
    <property type="entry name" value="Ribonuclease H-like"/>
    <property type="match status" value="1"/>
</dbReference>
<accession>A0A7J6EC65</accession>
<dbReference type="InterPro" id="IPR052929">
    <property type="entry name" value="RNase_H-like_EbsB-rel"/>
</dbReference>
<dbReference type="EMBL" id="JAATIQ010000438">
    <property type="protein sequence ID" value="KAF4355891.1"/>
    <property type="molecule type" value="Genomic_DNA"/>
</dbReference>
<evidence type="ECO:0000313" key="2">
    <source>
        <dbReference type="EMBL" id="KAF4355891.1"/>
    </source>
</evidence>
<dbReference type="PANTHER" id="PTHR47074:SF11">
    <property type="entry name" value="REVERSE TRANSCRIPTASE-LIKE PROTEIN"/>
    <property type="match status" value="1"/>
</dbReference>
<evidence type="ECO:0000259" key="1">
    <source>
        <dbReference type="PROSITE" id="PS50879"/>
    </source>
</evidence>
<reference evidence="2 3" key="1">
    <citation type="journal article" date="2020" name="bioRxiv">
        <title>Sequence and annotation of 42 cannabis genomes reveals extensive copy number variation in cannabinoid synthesis and pathogen resistance genes.</title>
        <authorList>
            <person name="Mckernan K.J."/>
            <person name="Helbert Y."/>
            <person name="Kane L.T."/>
            <person name="Ebling H."/>
            <person name="Zhang L."/>
            <person name="Liu B."/>
            <person name="Eaton Z."/>
            <person name="Mclaughlin S."/>
            <person name="Kingan S."/>
            <person name="Baybayan P."/>
            <person name="Concepcion G."/>
            <person name="Jordan M."/>
            <person name="Riva A."/>
            <person name="Barbazuk W."/>
            <person name="Harkins T."/>
        </authorList>
    </citation>
    <scope>NUCLEOTIDE SEQUENCE [LARGE SCALE GENOMIC DNA]</scope>
    <source>
        <strain evidence="3">cv. Jamaican Lion 4</strain>
        <tissue evidence="2">Leaf</tissue>
    </source>
</reference>
<gene>
    <name evidence="2" type="ORF">G4B88_030282</name>
</gene>
<protein>
    <recommendedName>
        <fullName evidence="1">RNase H type-1 domain-containing protein</fullName>
    </recommendedName>
</protein>
<keyword evidence="3" id="KW-1185">Reference proteome</keyword>
<dbReference type="Gene3D" id="3.30.420.10">
    <property type="entry name" value="Ribonuclease H-like superfamily/Ribonuclease H"/>
    <property type="match status" value="1"/>
</dbReference>
<comment type="caution">
    <text evidence="2">The sequence shown here is derived from an EMBL/GenBank/DDBJ whole genome shotgun (WGS) entry which is preliminary data.</text>
</comment>
<dbReference type="AlphaFoldDB" id="A0A7J6EC65"/>
<dbReference type="Pfam" id="PF13456">
    <property type="entry name" value="RVT_3"/>
    <property type="match status" value="1"/>
</dbReference>
<evidence type="ECO:0000313" key="3">
    <source>
        <dbReference type="Proteomes" id="UP000583929"/>
    </source>
</evidence>
<dbReference type="Proteomes" id="UP000583929">
    <property type="component" value="Unassembled WGS sequence"/>
</dbReference>
<feature type="domain" description="RNase H type-1" evidence="1">
    <location>
        <begin position="292"/>
        <end position="423"/>
    </location>
</feature>
<proteinExistence type="predicted"/>